<comment type="catalytic activity">
    <reaction evidence="1 7">
        <text>Hydrolysis of (1-&gt;4)-beta-linkages between N-acetylmuramic acid and N-acetyl-D-glucosamine residues in a peptidoglycan and between N-acetyl-D-glucosamine residues in chitodextrins.</text>
        <dbReference type="EC" id="3.2.1.17"/>
    </reaction>
</comment>
<dbReference type="InterPro" id="IPR051018">
    <property type="entry name" value="Bacteriophage_GH24"/>
</dbReference>
<dbReference type="GO" id="GO:0042742">
    <property type="term" value="P:defense response to bacterium"/>
    <property type="evidence" value="ECO:0007669"/>
    <property type="project" value="UniProtKB-KW"/>
</dbReference>
<accession>A0A6M0IJ44</accession>
<dbReference type="AlphaFoldDB" id="A0A6M0IJ44"/>
<proteinExistence type="inferred from homology"/>
<keyword evidence="5" id="KW-1035">Host cytoplasm</keyword>
<evidence type="ECO:0000256" key="4">
    <source>
        <dbReference type="ARBA" id="ARBA00022801"/>
    </source>
</evidence>
<evidence type="ECO:0000256" key="5">
    <source>
        <dbReference type="ARBA" id="ARBA00023200"/>
    </source>
</evidence>
<dbReference type="EC" id="3.2.1.17" evidence="7"/>
<protein>
    <recommendedName>
        <fullName evidence="7">Lysozyme</fullName>
        <ecNumber evidence="7">3.2.1.17</ecNumber>
    </recommendedName>
</protein>
<dbReference type="InterPro" id="IPR034690">
    <property type="entry name" value="Endolysin_T4_type"/>
</dbReference>
<dbReference type="SUPFAM" id="SSF53955">
    <property type="entry name" value="Lysozyme-like"/>
    <property type="match status" value="1"/>
</dbReference>
<dbReference type="RefSeq" id="WP_164039982.1">
    <property type="nucleotide sequence ID" value="NZ_JAAGNZ010000001.1"/>
</dbReference>
<dbReference type="InterPro" id="IPR023347">
    <property type="entry name" value="Lysozyme_dom_sf"/>
</dbReference>
<name>A0A6M0IJ44_9BACT</name>
<dbReference type="GO" id="GO:0016998">
    <property type="term" value="P:cell wall macromolecule catabolic process"/>
    <property type="evidence" value="ECO:0007669"/>
    <property type="project" value="InterPro"/>
</dbReference>
<keyword evidence="9" id="KW-1185">Reference proteome</keyword>
<evidence type="ECO:0000256" key="1">
    <source>
        <dbReference type="ARBA" id="ARBA00000632"/>
    </source>
</evidence>
<keyword evidence="3 7" id="KW-0081">Bacteriolytic enzyme</keyword>
<keyword evidence="2 7" id="KW-0929">Antimicrobial</keyword>
<dbReference type="Pfam" id="PF00959">
    <property type="entry name" value="Phage_lysozyme"/>
    <property type="match status" value="1"/>
</dbReference>
<evidence type="ECO:0000256" key="7">
    <source>
        <dbReference type="RuleBase" id="RU003788"/>
    </source>
</evidence>
<comment type="caution">
    <text evidence="8">The sequence shown here is derived from an EMBL/GenBank/DDBJ whole genome shotgun (WGS) entry which is preliminary data.</text>
</comment>
<dbReference type="InterPro" id="IPR002196">
    <property type="entry name" value="Glyco_hydro_24"/>
</dbReference>
<evidence type="ECO:0000256" key="2">
    <source>
        <dbReference type="ARBA" id="ARBA00022529"/>
    </source>
</evidence>
<dbReference type="InterPro" id="IPR023346">
    <property type="entry name" value="Lysozyme-like_dom_sf"/>
</dbReference>
<dbReference type="GO" id="GO:0009253">
    <property type="term" value="P:peptidoglycan catabolic process"/>
    <property type="evidence" value="ECO:0007669"/>
    <property type="project" value="InterPro"/>
</dbReference>
<dbReference type="CDD" id="cd00737">
    <property type="entry name" value="lyz_endolysin_autolysin"/>
    <property type="match status" value="1"/>
</dbReference>
<evidence type="ECO:0000256" key="3">
    <source>
        <dbReference type="ARBA" id="ARBA00022638"/>
    </source>
</evidence>
<dbReference type="Gene3D" id="1.10.530.40">
    <property type="match status" value="1"/>
</dbReference>
<dbReference type="EMBL" id="JAAGNZ010000001">
    <property type="protein sequence ID" value="NEU68289.1"/>
    <property type="molecule type" value="Genomic_DNA"/>
</dbReference>
<gene>
    <name evidence="8" type="ORF">GK091_15460</name>
</gene>
<evidence type="ECO:0000313" key="8">
    <source>
        <dbReference type="EMBL" id="NEU68289.1"/>
    </source>
</evidence>
<reference evidence="8 9" key="1">
    <citation type="submission" date="2020-02" db="EMBL/GenBank/DDBJ databases">
        <title>Draft genome sequence of two Spirosoma agri KCTC 52727 and Spirosoma terrae KCTC 52035.</title>
        <authorList>
            <person name="Rojas J."/>
            <person name="Ambika Manirajan B."/>
            <person name="Ratering S."/>
            <person name="Suarez C."/>
            <person name="Schnell S."/>
        </authorList>
    </citation>
    <scope>NUCLEOTIDE SEQUENCE [LARGE SCALE GENOMIC DNA]</scope>
    <source>
        <strain evidence="8 9">KCTC 52727</strain>
    </source>
</reference>
<keyword evidence="4 7" id="KW-0378">Hydrolase</keyword>
<dbReference type="Proteomes" id="UP000477386">
    <property type="component" value="Unassembled WGS sequence"/>
</dbReference>
<dbReference type="InterPro" id="IPR033907">
    <property type="entry name" value="Endolysin_autolysin"/>
</dbReference>
<dbReference type="GO" id="GO:0003796">
    <property type="term" value="F:lysozyme activity"/>
    <property type="evidence" value="ECO:0007669"/>
    <property type="project" value="UniProtKB-EC"/>
</dbReference>
<evidence type="ECO:0000313" key="9">
    <source>
        <dbReference type="Proteomes" id="UP000477386"/>
    </source>
</evidence>
<dbReference type="GO" id="GO:0031640">
    <property type="term" value="P:killing of cells of another organism"/>
    <property type="evidence" value="ECO:0007669"/>
    <property type="project" value="UniProtKB-KW"/>
</dbReference>
<dbReference type="HAMAP" id="MF_04110">
    <property type="entry name" value="ENDOLYSIN_T4"/>
    <property type="match status" value="1"/>
</dbReference>
<comment type="similarity">
    <text evidence="7">Belongs to the glycosyl hydrolase 24 family.</text>
</comment>
<organism evidence="8 9">
    <name type="scientific">Spirosoma agri</name>
    <dbReference type="NCBI Taxonomy" id="1987381"/>
    <lineage>
        <taxon>Bacteria</taxon>
        <taxon>Pseudomonadati</taxon>
        <taxon>Bacteroidota</taxon>
        <taxon>Cytophagia</taxon>
        <taxon>Cytophagales</taxon>
        <taxon>Cytophagaceae</taxon>
        <taxon>Spirosoma</taxon>
    </lineage>
</organism>
<keyword evidence="6 7" id="KW-0326">Glycosidase</keyword>
<dbReference type="PANTHER" id="PTHR38107:SF3">
    <property type="entry name" value="LYSOZYME RRRD-RELATED"/>
    <property type="match status" value="1"/>
</dbReference>
<evidence type="ECO:0000256" key="6">
    <source>
        <dbReference type="ARBA" id="ARBA00023295"/>
    </source>
</evidence>
<sequence length="150" mass="16865">MNSYKISVRGIDFIKNEEGCKLKAYRDQVGVPTIGIGHTGPDVFMGKTITSAEALRLLDSDLDRFEACVNKCVTQPLTQQMFDACVSFAFNAGEGAFRGSTLLKVINKNPRDPDIRKQFNRWVFGTRNGEKVKLPVLVARREREANLYFS</sequence>
<dbReference type="PANTHER" id="PTHR38107">
    <property type="match status" value="1"/>
</dbReference>